<keyword evidence="7" id="KW-0547">Nucleotide-binding</keyword>
<dbReference type="PROSITE" id="PS50112">
    <property type="entry name" value="PAS"/>
    <property type="match status" value="1"/>
</dbReference>
<keyword evidence="11 12" id="KW-0472">Membrane</keyword>
<dbReference type="PANTHER" id="PTHR45453">
    <property type="entry name" value="PHOSPHATE REGULON SENSOR PROTEIN PHOR"/>
    <property type="match status" value="1"/>
</dbReference>
<dbReference type="Gene3D" id="1.10.287.130">
    <property type="match status" value="1"/>
</dbReference>
<keyword evidence="4" id="KW-1003">Cell membrane</keyword>
<dbReference type="PROSITE" id="PS50109">
    <property type="entry name" value="HIS_KIN"/>
    <property type="match status" value="1"/>
</dbReference>
<evidence type="ECO:0000256" key="1">
    <source>
        <dbReference type="ARBA" id="ARBA00000085"/>
    </source>
</evidence>
<evidence type="ECO:0000256" key="3">
    <source>
        <dbReference type="ARBA" id="ARBA00012438"/>
    </source>
</evidence>
<proteinExistence type="predicted"/>
<evidence type="ECO:0000256" key="12">
    <source>
        <dbReference type="SAM" id="Phobius"/>
    </source>
</evidence>
<keyword evidence="12" id="KW-1133">Transmembrane helix</keyword>
<evidence type="ECO:0000256" key="7">
    <source>
        <dbReference type="ARBA" id="ARBA00022741"/>
    </source>
</evidence>
<evidence type="ECO:0000313" key="16">
    <source>
        <dbReference type="EMBL" id="CEO90291.1"/>
    </source>
</evidence>
<evidence type="ECO:0000259" key="13">
    <source>
        <dbReference type="PROSITE" id="PS50109"/>
    </source>
</evidence>
<evidence type="ECO:0000256" key="8">
    <source>
        <dbReference type="ARBA" id="ARBA00022777"/>
    </source>
</evidence>
<keyword evidence="9" id="KW-0067">ATP-binding</keyword>
<dbReference type="SUPFAM" id="SSF158472">
    <property type="entry name" value="HAMP domain-like"/>
    <property type="match status" value="1"/>
</dbReference>
<dbReference type="EC" id="2.7.13.3" evidence="3"/>
<feature type="transmembrane region" description="Helical" evidence="12">
    <location>
        <begin position="20"/>
        <end position="42"/>
    </location>
</feature>
<dbReference type="NCBIfam" id="TIGR00229">
    <property type="entry name" value="sensory_box"/>
    <property type="match status" value="1"/>
</dbReference>
<keyword evidence="12" id="KW-0812">Transmembrane</keyword>
<evidence type="ECO:0000259" key="15">
    <source>
        <dbReference type="PROSITE" id="PS50885"/>
    </source>
</evidence>
<feature type="domain" description="PAS" evidence="14">
    <location>
        <begin position="97"/>
        <end position="145"/>
    </location>
</feature>
<evidence type="ECO:0000259" key="14">
    <source>
        <dbReference type="PROSITE" id="PS50112"/>
    </source>
</evidence>
<dbReference type="InterPro" id="IPR003661">
    <property type="entry name" value="HisK_dim/P_dom"/>
</dbReference>
<dbReference type="FunFam" id="1.10.287.130:FF:000008">
    <property type="entry name" value="Two-component sensor histidine kinase"/>
    <property type="match status" value="1"/>
</dbReference>
<evidence type="ECO:0000313" key="17">
    <source>
        <dbReference type="Proteomes" id="UP000046155"/>
    </source>
</evidence>
<dbReference type="InterPro" id="IPR036890">
    <property type="entry name" value="HATPase_C_sf"/>
</dbReference>
<dbReference type="SMART" id="SM00388">
    <property type="entry name" value="HisKA"/>
    <property type="match status" value="1"/>
</dbReference>
<dbReference type="SUPFAM" id="SSF55874">
    <property type="entry name" value="ATPase domain of HSP90 chaperone/DNA topoisomerase II/histidine kinase"/>
    <property type="match status" value="1"/>
</dbReference>
<evidence type="ECO:0000256" key="10">
    <source>
        <dbReference type="ARBA" id="ARBA00023012"/>
    </source>
</evidence>
<protein>
    <recommendedName>
        <fullName evidence="3">histidine kinase</fullName>
        <ecNumber evidence="3">2.7.13.3</ecNumber>
    </recommendedName>
</protein>
<dbReference type="GO" id="GO:0006355">
    <property type="term" value="P:regulation of DNA-templated transcription"/>
    <property type="evidence" value="ECO:0007669"/>
    <property type="project" value="InterPro"/>
</dbReference>
<keyword evidence="5" id="KW-0597">Phosphoprotein</keyword>
<feature type="domain" description="Histidine kinase" evidence="13">
    <location>
        <begin position="221"/>
        <end position="404"/>
    </location>
</feature>
<dbReference type="CDD" id="cd06225">
    <property type="entry name" value="HAMP"/>
    <property type="match status" value="1"/>
</dbReference>
<dbReference type="InterPro" id="IPR050351">
    <property type="entry name" value="BphY/WalK/GraS-like"/>
</dbReference>
<dbReference type="GO" id="GO:0000155">
    <property type="term" value="F:phosphorelay sensor kinase activity"/>
    <property type="evidence" value="ECO:0007669"/>
    <property type="project" value="InterPro"/>
</dbReference>
<dbReference type="CDD" id="cd00082">
    <property type="entry name" value="HisKA"/>
    <property type="match status" value="1"/>
</dbReference>
<dbReference type="PROSITE" id="PS50885">
    <property type="entry name" value="HAMP"/>
    <property type="match status" value="1"/>
</dbReference>
<dbReference type="InterPro" id="IPR035965">
    <property type="entry name" value="PAS-like_dom_sf"/>
</dbReference>
<dbReference type="InterPro" id="IPR036097">
    <property type="entry name" value="HisK_dim/P_sf"/>
</dbReference>
<dbReference type="PANTHER" id="PTHR45453:SF1">
    <property type="entry name" value="PHOSPHATE REGULON SENSOR PROTEIN PHOR"/>
    <property type="match status" value="1"/>
</dbReference>
<organism evidence="16 17">
    <name type="scientific">Syntrophaceticus schinkii</name>
    <dbReference type="NCBI Taxonomy" id="499207"/>
    <lineage>
        <taxon>Bacteria</taxon>
        <taxon>Bacillati</taxon>
        <taxon>Bacillota</taxon>
        <taxon>Clostridia</taxon>
        <taxon>Thermoanaerobacterales</taxon>
        <taxon>Thermoanaerobacterales Family III. Incertae Sedis</taxon>
        <taxon>Syntrophaceticus</taxon>
    </lineage>
</organism>
<evidence type="ECO:0000256" key="11">
    <source>
        <dbReference type="ARBA" id="ARBA00023136"/>
    </source>
</evidence>
<dbReference type="AlphaFoldDB" id="A0A0B7MQN1"/>
<dbReference type="Pfam" id="PF00989">
    <property type="entry name" value="PAS"/>
    <property type="match status" value="1"/>
</dbReference>
<dbReference type="GO" id="GO:0004721">
    <property type="term" value="F:phosphoprotein phosphatase activity"/>
    <property type="evidence" value="ECO:0007669"/>
    <property type="project" value="TreeGrafter"/>
</dbReference>
<dbReference type="Pfam" id="PF00672">
    <property type="entry name" value="HAMP"/>
    <property type="match status" value="1"/>
</dbReference>
<accession>A0A0B7MQN1</accession>
<name>A0A0B7MQN1_9FIRM</name>
<dbReference type="InterPro" id="IPR003660">
    <property type="entry name" value="HAMP_dom"/>
</dbReference>
<keyword evidence="8 16" id="KW-0418">Kinase</keyword>
<dbReference type="InterPro" id="IPR013767">
    <property type="entry name" value="PAS_fold"/>
</dbReference>
<dbReference type="Gene3D" id="3.30.450.20">
    <property type="entry name" value="PAS domain"/>
    <property type="match status" value="1"/>
</dbReference>
<dbReference type="InterPro" id="IPR003594">
    <property type="entry name" value="HATPase_dom"/>
</dbReference>
<dbReference type="SMART" id="SM00387">
    <property type="entry name" value="HATPase_c"/>
    <property type="match status" value="1"/>
</dbReference>
<feature type="domain" description="HAMP" evidence="15">
    <location>
        <begin position="40"/>
        <end position="92"/>
    </location>
</feature>
<evidence type="ECO:0000256" key="4">
    <source>
        <dbReference type="ARBA" id="ARBA00022475"/>
    </source>
</evidence>
<keyword evidence="10" id="KW-0902">Two-component regulatory system</keyword>
<dbReference type="GO" id="GO:0005524">
    <property type="term" value="F:ATP binding"/>
    <property type="evidence" value="ECO:0007669"/>
    <property type="project" value="UniProtKB-KW"/>
</dbReference>
<dbReference type="SMART" id="SM00304">
    <property type="entry name" value="HAMP"/>
    <property type="match status" value="1"/>
</dbReference>
<dbReference type="EMBL" id="CDRZ01000280">
    <property type="protein sequence ID" value="CEO90291.1"/>
    <property type="molecule type" value="Genomic_DNA"/>
</dbReference>
<dbReference type="GO" id="GO:0016036">
    <property type="term" value="P:cellular response to phosphate starvation"/>
    <property type="evidence" value="ECO:0007669"/>
    <property type="project" value="TreeGrafter"/>
</dbReference>
<gene>
    <name evidence="16" type="ORF">SSCH_80013</name>
</gene>
<dbReference type="SUPFAM" id="SSF47384">
    <property type="entry name" value="Homodimeric domain of signal transducing histidine kinase"/>
    <property type="match status" value="1"/>
</dbReference>
<dbReference type="Gene3D" id="1.10.8.500">
    <property type="entry name" value="HAMP domain in histidine kinase"/>
    <property type="match status" value="1"/>
</dbReference>
<evidence type="ECO:0000256" key="9">
    <source>
        <dbReference type="ARBA" id="ARBA00022840"/>
    </source>
</evidence>
<comment type="subcellular location">
    <subcellularLocation>
        <location evidence="2">Cell membrane</location>
    </subcellularLocation>
</comment>
<dbReference type="Pfam" id="PF02518">
    <property type="entry name" value="HATPase_c"/>
    <property type="match status" value="1"/>
</dbReference>
<dbReference type="CDD" id="cd00130">
    <property type="entry name" value="PAS"/>
    <property type="match status" value="1"/>
</dbReference>
<keyword evidence="17" id="KW-1185">Reference proteome</keyword>
<keyword evidence="6" id="KW-0808">Transferase</keyword>
<sequence>MLFLGLVFYRSLPYGNTEQILAALFFAIVISTALVLLLVQVITRPLGEFARVVRQLAQGNWNARVKYRNQDELGEVARSLNDFSDKIRETVSALEESKARLEAILVNMESGVLLVNSSGQVVLVNPAAEETLGILLRDILGKSQVEALQNYSLSSLISMVFSEWQIQSAEISLFYPEERILEATAAPVLGEGEKRSGVVVVLYDLTRIRRLERVRAEFVANVSHELKTPVTSIKGFAETLLDGALYNHRSAEEFVNIINEEADRLSRLVNDLLELSRIEFRDVEPQLIPLDLTSEIKKIIDLLEPRFRKKRLSLKAELPKQPVIVQADSDMIRQSLENLMDNSLKYTPEGGQVMISLLPGQEEVVVVVKDSGIGIPAEDLSRVFERFYRVDKTRSRKLGGNGFGAGHCQTHCQCPRWPRLGRE</sequence>
<evidence type="ECO:0000256" key="6">
    <source>
        <dbReference type="ARBA" id="ARBA00022679"/>
    </source>
</evidence>
<reference evidence="17" key="1">
    <citation type="submission" date="2015-01" db="EMBL/GenBank/DDBJ databases">
        <authorList>
            <person name="Manzoor Shahid"/>
            <person name="Zubair Saima"/>
        </authorList>
    </citation>
    <scope>NUCLEOTIDE SEQUENCE [LARGE SCALE GENOMIC DNA]</scope>
    <source>
        <strain evidence="17">Sp3</strain>
    </source>
</reference>
<dbReference type="Pfam" id="PF00512">
    <property type="entry name" value="HisKA"/>
    <property type="match status" value="1"/>
</dbReference>
<comment type="catalytic activity">
    <reaction evidence="1">
        <text>ATP + protein L-histidine = ADP + protein N-phospho-L-histidine.</text>
        <dbReference type="EC" id="2.7.13.3"/>
    </reaction>
</comment>
<dbReference type="GO" id="GO:0005886">
    <property type="term" value="C:plasma membrane"/>
    <property type="evidence" value="ECO:0007669"/>
    <property type="project" value="UniProtKB-SubCell"/>
</dbReference>
<evidence type="ECO:0000256" key="2">
    <source>
        <dbReference type="ARBA" id="ARBA00004236"/>
    </source>
</evidence>
<evidence type="ECO:0000256" key="5">
    <source>
        <dbReference type="ARBA" id="ARBA00022553"/>
    </source>
</evidence>
<dbReference type="SMART" id="SM00091">
    <property type="entry name" value="PAS"/>
    <property type="match status" value="1"/>
</dbReference>
<dbReference type="Proteomes" id="UP000046155">
    <property type="component" value="Unassembled WGS sequence"/>
</dbReference>
<dbReference type="InterPro" id="IPR005467">
    <property type="entry name" value="His_kinase_dom"/>
</dbReference>
<dbReference type="SUPFAM" id="SSF55785">
    <property type="entry name" value="PYP-like sensor domain (PAS domain)"/>
    <property type="match status" value="1"/>
</dbReference>
<dbReference type="Gene3D" id="3.30.565.10">
    <property type="entry name" value="Histidine kinase-like ATPase, C-terminal domain"/>
    <property type="match status" value="1"/>
</dbReference>
<dbReference type="InterPro" id="IPR000014">
    <property type="entry name" value="PAS"/>
</dbReference>
<dbReference type="CDD" id="cd00075">
    <property type="entry name" value="HATPase"/>
    <property type="match status" value="1"/>
</dbReference>